<dbReference type="InterPro" id="IPR000477">
    <property type="entry name" value="RT_dom"/>
</dbReference>
<proteinExistence type="predicted"/>
<dbReference type="OrthoDB" id="101614at2759"/>
<evidence type="ECO:0000259" key="1">
    <source>
        <dbReference type="PROSITE" id="PS50878"/>
    </source>
</evidence>
<dbReference type="Proteomes" id="UP000257109">
    <property type="component" value="Unassembled WGS sequence"/>
</dbReference>
<comment type="caution">
    <text evidence="2">The sequence shown here is derived from an EMBL/GenBank/DDBJ whole genome shotgun (WGS) entry which is preliminary data.</text>
</comment>
<gene>
    <name evidence="2" type="primary">pol</name>
    <name evidence="2" type="ORF">CR513_41217</name>
</gene>
<accession>A0A371FJL1</accession>
<protein>
    <submittedName>
        <fullName evidence="2">Retrovirus-related Pol polyprotein from transposon opus</fullName>
    </submittedName>
</protein>
<organism evidence="2 3">
    <name type="scientific">Mucuna pruriens</name>
    <name type="common">Velvet bean</name>
    <name type="synonym">Dolichos pruriens</name>
    <dbReference type="NCBI Taxonomy" id="157652"/>
    <lineage>
        <taxon>Eukaryota</taxon>
        <taxon>Viridiplantae</taxon>
        <taxon>Streptophyta</taxon>
        <taxon>Embryophyta</taxon>
        <taxon>Tracheophyta</taxon>
        <taxon>Spermatophyta</taxon>
        <taxon>Magnoliopsida</taxon>
        <taxon>eudicotyledons</taxon>
        <taxon>Gunneridae</taxon>
        <taxon>Pentapetalae</taxon>
        <taxon>rosids</taxon>
        <taxon>fabids</taxon>
        <taxon>Fabales</taxon>
        <taxon>Fabaceae</taxon>
        <taxon>Papilionoideae</taxon>
        <taxon>50 kb inversion clade</taxon>
        <taxon>NPAAA clade</taxon>
        <taxon>indigoferoid/millettioid clade</taxon>
        <taxon>Phaseoleae</taxon>
        <taxon>Mucuna</taxon>
    </lineage>
</organism>
<dbReference type="InterPro" id="IPR043502">
    <property type="entry name" value="DNA/RNA_pol_sf"/>
</dbReference>
<dbReference type="Pfam" id="PF00078">
    <property type="entry name" value="RVT_1"/>
    <property type="match status" value="1"/>
</dbReference>
<dbReference type="InterPro" id="IPR043128">
    <property type="entry name" value="Rev_trsase/Diguanyl_cyclase"/>
</dbReference>
<feature type="non-terminal residue" evidence="2">
    <location>
        <position position="1"/>
    </location>
</feature>
<feature type="domain" description="Reverse transcriptase" evidence="1">
    <location>
        <begin position="1"/>
        <end position="85"/>
    </location>
</feature>
<keyword evidence="3" id="KW-1185">Reference proteome</keyword>
<dbReference type="SUPFAM" id="SSF56672">
    <property type="entry name" value="DNA/RNA polymerases"/>
    <property type="match status" value="1"/>
</dbReference>
<dbReference type="PANTHER" id="PTHR24559:SF444">
    <property type="entry name" value="REVERSE TRANSCRIPTASE DOMAIN-CONTAINING PROTEIN"/>
    <property type="match status" value="1"/>
</dbReference>
<dbReference type="InterPro" id="IPR053134">
    <property type="entry name" value="RNA-dir_DNA_polymerase"/>
</dbReference>
<evidence type="ECO:0000313" key="3">
    <source>
        <dbReference type="Proteomes" id="UP000257109"/>
    </source>
</evidence>
<sequence length="131" mass="15165">MDQIFKDHIGNQFEVYVDDIVVKSKTEMGHVENLASIFKVLRRYQLRLNLKKCSFKIKAENANAIIGMRSPRSVKEVQRFIGQITALGRFQSRLKLESHMKSSQPRRKSSWPDEVVLTRRVPLQADFVSAC</sequence>
<name>A0A371FJL1_MUCPR</name>
<dbReference type="AlphaFoldDB" id="A0A371FJL1"/>
<dbReference type="PROSITE" id="PS50878">
    <property type="entry name" value="RT_POL"/>
    <property type="match status" value="1"/>
</dbReference>
<reference evidence="2" key="1">
    <citation type="submission" date="2018-05" db="EMBL/GenBank/DDBJ databases">
        <title>Draft genome of Mucuna pruriens seed.</title>
        <authorList>
            <person name="Nnadi N.E."/>
            <person name="Vos R."/>
            <person name="Hasami M.H."/>
            <person name="Devisetty U.K."/>
            <person name="Aguiy J.C."/>
        </authorList>
    </citation>
    <scope>NUCLEOTIDE SEQUENCE [LARGE SCALE GENOMIC DNA]</scope>
    <source>
        <strain evidence="2">JCA_2017</strain>
    </source>
</reference>
<evidence type="ECO:0000313" key="2">
    <source>
        <dbReference type="EMBL" id="RDX78499.1"/>
    </source>
</evidence>
<dbReference type="EMBL" id="QJKJ01008850">
    <property type="protein sequence ID" value="RDX78499.1"/>
    <property type="molecule type" value="Genomic_DNA"/>
</dbReference>
<dbReference type="Gene3D" id="3.30.70.270">
    <property type="match status" value="1"/>
</dbReference>
<dbReference type="PANTHER" id="PTHR24559">
    <property type="entry name" value="TRANSPOSON TY3-I GAG-POL POLYPROTEIN"/>
    <property type="match status" value="1"/>
</dbReference>